<evidence type="ECO:0000313" key="1">
    <source>
        <dbReference type="EMBL" id="RAH67377.1"/>
    </source>
</evidence>
<evidence type="ECO:0000313" key="2">
    <source>
        <dbReference type="Proteomes" id="UP000249661"/>
    </source>
</evidence>
<dbReference type="EMBL" id="KZ824974">
    <property type="protein sequence ID" value="RAH67377.1"/>
    <property type="molecule type" value="Genomic_DNA"/>
</dbReference>
<keyword evidence="2" id="KW-1185">Reference proteome</keyword>
<protein>
    <submittedName>
        <fullName evidence="1">Uncharacterized protein</fullName>
    </submittedName>
</protein>
<accession>A0ACD1H1F6</accession>
<name>A0ACD1H1F6_9EURO</name>
<reference evidence="1" key="1">
    <citation type="submission" date="2018-02" db="EMBL/GenBank/DDBJ databases">
        <title>The genomes of Aspergillus section Nigri reveals drivers in fungal speciation.</title>
        <authorList>
            <consortium name="DOE Joint Genome Institute"/>
            <person name="Vesth T.C."/>
            <person name="Nybo J."/>
            <person name="Theobald S."/>
            <person name="Brandl J."/>
            <person name="Frisvad J.C."/>
            <person name="Nielsen K.F."/>
            <person name="Lyhne E.K."/>
            <person name="Kogle M.E."/>
            <person name="Kuo A."/>
            <person name="Riley R."/>
            <person name="Clum A."/>
            <person name="Nolan M."/>
            <person name="Lipzen A."/>
            <person name="Salamov A."/>
            <person name="Henrissat B."/>
            <person name="Wiebenga A."/>
            <person name="De vries R.P."/>
            <person name="Grigoriev I.V."/>
            <person name="Mortensen U.H."/>
            <person name="Andersen M.R."/>
            <person name="Baker S.E."/>
        </authorList>
    </citation>
    <scope>NUCLEOTIDE SEQUENCE</scope>
    <source>
        <strain evidence="1">CBS 121060</strain>
    </source>
</reference>
<organism evidence="1 2">
    <name type="scientific">Aspergillus aculeatinus CBS 121060</name>
    <dbReference type="NCBI Taxonomy" id="1448322"/>
    <lineage>
        <taxon>Eukaryota</taxon>
        <taxon>Fungi</taxon>
        <taxon>Dikarya</taxon>
        <taxon>Ascomycota</taxon>
        <taxon>Pezizomycotina</taxon>
        <taxon>Eurotiomycetes</taxon>
        <taxon>Eurotiomycetidae</taxon>
        <taxon>Eurotiales</taxon>
        <taxon>Aspergillaceae</taxon>
        <taxon>Aspergillus</taxon>
        <taxon>Aspergillus subgen. Circumdati</taxon>
    </lineage>
</organism>
<sequence>MPPLKLLAHPNRSRTHPHPHRNPPALPPFTYTPGDPITLPWLHRLTAHLEHNDIPVALLNRALFRTLNWTDDLFMDPCIDLDIAGHQMGGAIAVLQAAGLDDTPRSVTDTLACMHQWPSGPSRYWPADRDDRLEDAWWAPAHVFFVARGAYVRARDHRLWSRGPEPDSPDSVEHPGHVVMVRLFAHEQYFWHMPCPRFRCDPREDGEWECYTMVGAEVDGPNTCTQDGRGASSGLPRMVRVMKPAQYLEGMLLLHWRDRSREDDTRGTSWELTFDLLCDLARRARPACLRTRAFRPEMRRLLQDEILAPDCKTDREYDWLFTRRRINRAQLMYQQMKGTPMMPQSPFPVLPSGLPESLHATYTALMSGMELYDPDLPWVDRRPGLFRLDEDGYIIEGLVAEDDEESDSDSEESQDPNNRGYDDEIEVYDPSEPES</sequence>
<proteinExistence type="predicted"/>
<gene>
    <name evidence="1" type="ORF">BO66DRAFT_441096</name>
</gene>
<dbReference type="Proteomes" id="UP000249661">
    <property type="component" value="Unassembled WGS sequence"/>
</dbReference>